<keyword evidence="5 8" id="KW-1133">Transmembrane helix</keyword>
<dbReference type="Proteomes" id="UP000011777">
    <property type="component" value="Unassembled WGS sequence"/>
</dbReference>
<evidence type="ECO:0000256" key="5">
    <source>
        <dbReference type="ARBA" id="ARBA00022989"/>
    </source>
</evidence>
<sequence>MGNPEGAVLGALSNGVVFGGLVSATVASWACDKYGRKPAVIFGQAISVLGSILQGVSTNYTFFLMSRIIIGFGTGFTNVASPSMIAELAHPKYRVTSQTMYNPLWYLGAMIAAWTTYGTHDIQSNYSWRIPSYIQGALPLLQIVFFLIDMPESPRYLISKGKIEEATKILKRIHTGNDESEQAKKFIDFEVREIQVALEMEKLSNNAKYTDFFKLPTYRKRIFLVAFTAFFMQLSGNGLVSYYFNKVLETIGYTEPQEQLKINGGLMVYNLGICWVLVLFVPRFKRRTMFLSSAIWMLVCYVIWTILSARFAIEGYENRSLANAVLSFIFLYYLGYNAGCNLLPFLYVVEVLPYSHRAKGLNVFGALLNTTLIFNGFVNPIAMDAIQWKYYIVYCCVLAVEAVVIYLFYVETSGYSLEEVAIAFGDDPKNIMPKVNKEEIV</sequence>
<evidence type="ECO:0000256" key="2">
    <source>
        <dbReference type="ARBA" id="ARBA00010992"/>
    </source>
</evidence>
<keyword evidence="6 8" id="KW-0472">Membrane</keyword>
<dbReference type="InterPro" id="IPR020846">
    <property type="entry name" value="MFS_dom"/>
</dbReference>
<evidence type="ECO:0000256" key="8">
    <source>
        <dbReference type="SAM" id="Phobius"/>
    </source>
</evidence>
<dbReference type="GO" id="GO:0016020">
    <property type="term" value="C:membrane"/>
    <property type="evidence" value="ECO:0007669"/>
    <property type="project" value="UniProtKB-SubCell"/>
</dbReference>
<evidence type="ECO:0000256" key="3">
    <source>
        <dbReference type="ARBA" id="ARBA00022448"/>
    </source>
</evidence>
<evidence type="ECO:0000313" key="11">
    <source>
        <dbReference type="Proteomes" id="UP000011777"/>
    </source>
</evidence>
<feature type="transmembrane region" description="Helical" evidence="8">
    <location>
        <begin position="325"/>
        <end position="349"/>
    </location>
</feature>
<keyword evidence="3 7" id="KW-0813">Transport</keyword>
<feature type="domain" description="Major facilitator superfamily (MFS) profile" evidence="9">
    <location>
        <begin position="1"/>
        <end position="413"/>
    </location>
</feature>
<name>M3HD86_CANMX</name>
<keyword evidence="4 8" id="KW-0812">Transmembrane</keyword>
<organism evidence="10 11">
    <name type="scientific">Candida maltosa (strain Xu316)</name>
    <name type="common">Yeast</name>
    <dbReference type="NCBI Taxonomy" id="1245528"/>
    <lineage>
        <taxon>Eukaryota</taxon>
        <taxon>Fungi</taxon>
        <taxon>Dikarya</taxon>
        <taxon>Ascomycota</taxon>
        <taxon>Saccharomycotina</taxon>
        <taxon>Pichiomycetes</taxon>
        <taxon>Debaryomycetaceae</taxon>
        <taxon>Candida/Lodderomyces clade</taxon>
        <taxon>Candida</taxon>
    </lineage>
</organism>
<feature type="transmembrane region" description="Helical" evidence="8">
    <location>
        <begin position="388"/>
        <end position="409"/>
    </location>
</feature>
<comment type="similarity">
    <text evidence="2 7">Belongs to the major facilitator superfamily. Sugar transporter (TC 2.A.1.1) family.</text>
</comment>
<evidence type="ECO:0000313" key="10">
    <source>
        <dbReference type="EMBL" id="EMG45197.1"/>
    </source>
</evidence>
<dbReference type="AlphaFoldDB" id="M3HD86"/>
<dbReference type="PROSITE" id="PS50850">
    <property type="entry name" value="MFS"/>
    <property type="match status" value="1"/>
</dbReference>
<proteinExistence type="inferred from homology"/>
<evidence type="ECO:0000256" key="6">
    <source>
        <dbReference type="ARBA" id="ARBA00023136"/>
    </source>
</evidence>
<dbReference type="InterPro" id="IPR005828">
    <property type="entry name" value="MFS_sugar_transport-like"/>
</dbReference>
<evidence type="ECO:0000256" key="1">
    <source>
        <dbReference type="ARBA" id="ARBA00004141"/>
    </source>
</evidence>
<comment type="subcellular location">
    <subcellularLocation>
        <location evidence="1">Membrane</location>
        <topology evidence="1">Multi-pass membrane protein</topology>
    </subcellularLocation>
</comment>
<dbReference type="OrthoDB" id="6133115at2759"/>
<feature type="transmembrane region" description="Helical" evidence="8">
    <location>
        <begin position="361"/>
        <end position="382"/>
    </location>
</feature>
<dbReference type="Pfam" id="PF00083">
    <property type="entry name" value="Sugar_tr"/>
    <property type="match status" value="1"/>
</dbReference>
<feature type="transmembrane region" description="Helical" evidence="8">
    <location>
        <begin position="62"/>
        <end position="80"/>
    </location>
</feature>
<feature type="transmembrane region" description="Helical" evidence="8">
    <location>
        <begin position="294"/>
        <end position="313"/>
    </location>
</feature>
<dbReference type="STRING" id="1245528.M3HD86"/>
<dbReference type="eggNOG" id="KOG0254">
    <property type="taxonomic scope" value="Eukaryota"/>
</dbReference>
<dbReference type="GO" id="GO:0005351">
    <property type="term" value="F:carbohydrate:proton symporter activity"/>
    <property type="evidence" value="ECO:0007669"/>
    <property type="project" value="TreeGrafter"/>
</dbReference>
<dbReference type="HOGENOM" id="CLU_001265_30_13_1"/>
<dbReference type="SUPFAM" id="SSF103473">
    <property type="entry name" value="MFS general substrate transporter"/>
    <property type="match status" value="1"/>
</dbReference>
<dbReference type="NCBIfam" id="TIGR00879">
    <property type="entry name" value="SP"/>
    <property type="match status" value="1"/>
</dbReference>
<feature type="transmembrane region" description="Helical" evidence="8">
    <location>
        <begin position="6"/>
        <end position="27"/>
    </location>
</feature>
<dbReference type="PANTHER" id="PTHR48022">
    <property type="entry name" value="PLASTIDIC GLUCOSE TRANSPORTER 4"/>
    <property type="match status" value="1"/>
</dbReference>
<accession>M3HD86</accession>
<reference evidence="10 11" key="1">
    <citation type="submission" date="2013-02" db="EMBL/GenBank/DDBJ databases">
        <title>Genome sequence of Candida maltosa Xu316, a potential industrial strain for xylitol and ethanol production.</title>
        <authorList>
            <person name="Yu J."/>
            <person name="Wang Q."/>
            <person name="Geng X."/>
            <person name="Bao W."/>
            <person name="He P."/>
            <person name="Cai J."/>
        </authorList>
    </citation>
    <scope>NUCLEOTIDE SEQUENCE [LARGE SCALE GENOMIC DNA]</scope>
    <source>
        <strain evidence="11">Xu316</strain>
    </source>
</reference>
<dbReference type="InterPro" id="IPR050360">
    <property type="entry name" value="MFS_Sugar_Transporters"/>
</dbReference>
<feature type="non-terminal residue" evidence="10">
    <location>
        <position position="1"/>
    </location>
</feature>
<dbReference type="EMBL" id="AOGT01002932">
    <property type="protein sequence ID" value="EMG45197.1"/>
    <property type="molecule type" value="Genomic_DNA"/>
</dbReference>
<protein>
    <recommendedName>
        <fullName evidence="9">Major facilitator superfamily (MFS) profile domain-containing protein</fullName>
    </recommendedName>
</protein>
<feature type="transmembrane region" description="Helical" evidence="8">
    <location>
        <begin position="264"/>
        <end position="282"/>
    </location>
</feature>
<dbReference type="InterPro" id="IPR036259">
    <property type="entry name" value="MFS_trans_sf"/>
</dbReference>
<evidence type="ECO:0000259" key="9">
    <source>
        <dbReference type="PROSITE" id="PS50850"/>
    </source>
</evidence>
<dbReference type="PRINTS" id="PR00171">
    <property type="entry name" value="SUGRTRNSPORT"/>
</dbReference>
<dbReference type="OMA" id="IQWCGNQ"/>
<evidence type="ECO:0000256" key="7">
    <source>
        <dbReference type="RuleBase" id="RU003346"/>
    </source>
</evidence>
<comment type="caution">
    <text evidence="10">The sequence shown here is derived from an EMBL/GenBank/DDBJ whole genome shotgun (WGS) entry which is preliminary data.</text>
</comment>
<feature type="transmembrane region" description="Helical" evidence="8">
    <location>
        <begin position="222"/>
        <end position="244"/>
    </location>
</feature>
<feature type="transmembrane region" description="Helical" evidence="8">
    <location>
        <begin position="101"/>
        <end position="118"/>
    </location>
</feature>
<dbReference type="Gene3D" id="1.20.1250.20">
    <property type="entry name" value="MFS general substrate transporter like domains"/>
    <property type="match status" value="1"/>
</dbReference>
<gene>
    <name evidence="10" type="ORF">G210_5226</name>
</gene>
<dbReference type="PANTHER" id="PTHR48022:SF24">
    <property type="entry name" value="HEXOSE TRANSPORTER PROTEIN (AFU_ORTHOLOGUE AFUA_8G04480)"/>
    <property type="match status" value="1"/>
</dbReference>
<dbReference type="InterPro" id="IPR003663">
    <property type="entry name" value="Sugar/inositol_transpt"/>
</dbReference>
<keyword evidence="11" id="KW-1185">Reference proteome</keyword>
<dbReference type="FunFam" id="1.20.1250.20:FF:000134">
    <property type="entry name" value="MFS sugar transporter protein"/>
    <property type="match status" value="1"/>
</dbReference>
<feature type="transmembrane region" description="Helical" evidence="8">
    <location>
        <begin position="39"/>
        <end position="56"/>
    </location>
</feature>
<evidence type="ECO:0000256" key="4">
    <source>
        <dbReference type="ARBA" id="ARBA00022692"/>
    </source>
</evidence>